<proteinExistence type="inferred from homology"/>
<dbReference type="Pfam" id="PF00768">
    <property type="entry name" value="Peptidase_S11"/>
    <property type="match status" value="1"/>
</dbReference>
<evidence type="ECO:0000259" key="11">
    <source>
        <dbReference type="Pfam" id="PF00768"/>
    </source>
</evidence>
<dbReference type="GO" id="GO:0008360">
    <property type="term" value="P:regulation of cell shape"/>
    <property type="evidence" value="ECO:0007669"/>
    <property type="project" value="UniProtKB-KW"/>
</dbReference>
<dbReference type="PANTHER" id="PTHR21581">
    <property type="entry name" value="D-ALANYL-D-ALANINE CARBOXYPEPTIDASE"/>
    <property type="match status" value="1"/>
</dbReference>
<dbReference type="GO" id="GO:0009252">
    <property type="term" value="P:peptidoglycan biosynthetic process"/>
    <property type="evidence" value="ECO:0007669"/>
    <property type="project" value="UniProtKB-KW"/>
</dbReference>
<feature type="signal peptide" evidence="10">
    <location>
        <begin position="1"/>
        <end position="25"/>
    </location>
</feature>
<keyword evidence="3" id="KW-0378">Hydrolase</keyword>
<feature type="active site" evidence="7">
    <location>
        <position position="117"/>
    </location>
</feature>
<dbReference type="InterPro" id="IPR018044">
    <property type="entry name" value="Peptidase_S11"/>
</dbReference>
<keyword evidence="13" id="KW-1185">Reference proteome</keyword>
<organism evidence="12 13">
    <name type="scientific">Rhodoferax aquaticus</name>
    <dbReference type="NCBI Taxonomy" id="2527691"/>
    <lineage>
        <taxon>Bacteria</taxon>
        <taxon>Pseudomonadati</taxon>
        <taxon>Pseudomonadota</taxon>
        <taxon>Betaproteobacteria</taxon>
        <taxon>Burkholderiales</taxon>
        <taxon>Comamonadaceae</taxon>
        <taxon>Rhodoferax</taxon>
    </lineage>
</organism>
<evidence type="ECO:0000313" key="12">
    <source>
        <dbReference type="EMBL" id="QDL53469.1"/>
    </source>
</evidence>
<reference evidence="13" key="2">
    <citation type="journal article" date="2020" name="Int. J. Syst. Evol. Microbiol.">
        <title>Genomic insights into a novel species Rhodoferax aquaticus sp. nov., isolated from freshwater.</title>
        <authorList>
            <person name="Li T."/>
            <person name="Zhuo Y."/>
            <person name="Jin C.Z."/>
            <person name="Wu X."/>
            <person name="Ko S.R."/>
            <person name="Jin F.J."/>
            <person name="Ahn C.Y."/>
            <person name="Oh H.M."/>
            <person name="Lee H.G."/>
            <person name="Jin L."/>
        </authorList>
    </citation>
    <scope>NUCLEOTIDE SEQUENCE [LARGE SCALE GENOMIC DNA]</scope>
    <source>
        <strain evidence="13">Gr-4</strain>
    </source>
</reference>
<evidence type="ECO:0000256" key="9">
    <source>
        <dbReference type="RuleBase" id="RU004016"/>
    </source>
</evidence>
<evidence type="ECO:0000256" key="10">
    <source>
        <dbReference type="SAM" id="SignalP"/>
    </source>
</evidence>
<evidence type="ECO:0000256" key="1">
    <source>
        <dbReference type="ARBA" id="ARBA00007164"/>
    </source>
</evidence>
<keyword evidence="4" id="KW-0133">Cell shape</keyword>
<keyword evidence="6" id="KW-0961">Cell wall biogenesis/degradation</keyword>
<dbReference type="RefSeq" id="WP_142809386.1">
    <property type="nucleotide sequence ID" value="NZ_CP036282.1"/>
</dbReference>
<dbReference type="InterPro" id="IPR012338">
    <property type="entry name" value="Beta-lactam/transpept-like"/>
</dbReference>
<evidence type="ECO:0000313" key="13">
    <source>
        <dbReference type="Proteomes" id="UP000317365"/>
    </source>
</evidence>
<sequence>MHIHNALLKGLFSLWILASALVASATAELKLNAQHAIAINNETGQVLVEKNADAAVPIASLTKLMTAMVVLDSKAPMGEKINIVEDDIYTFKYSSSRVRVGTTLERAELLRLALMSSDNRAAAALARTYPGGMPAFLAAVRKKMITLGMTHSVIEEPTGLSPNNMSTAQDLAKMAAAAAKYPEIRDITTNKTELFTLNGRPLTFHNTNRLVGATGWEVLMSKTGFTNEAGHCLIMRIKEAGQSATLVLLNTRAITSSVLDAGKIRQLLSQSSQAAAHPR</sequence>
<evidence type="ECO:0000256" key="8">
    <source>
        <dbReference type="PIRSR" id="PIRSR618044-2"/>
    </source>
</evidence>
<evidence type="ECO:0000256" key="4">
    <source>
        <dbReference type="ARBA" id="ARBA00022960"/>
    </source>
</evidence>
<evidence type="ECO:0000256" key="7">
    <source>
        <dbReference type="PIRSR" id="PIRSR618044-1"/>
    </source>
</evidence>
<dbReference type="SUPFAM" id="SSF56601">
    <property type="entry name" value="beta-lactamase/transpeptidase-like"/>
    <property type="match status" value="1"/>
</dbReference>
<dbReference type="InterPro" id="IPR001967">
    <property type="entry name" value="Peptidase_S11_N"/>
</dbReference>
<dbReference type="EMBL" id="CP036282">
    <property type="protein sequence ID" value="QDL53469.1"/>
    <property type="molecule type" value="Genomic_DNA"/>
</dbReference>
<feature type="chain" id="PRO_5022048760" evidence="10">
    <location>
        <begin position="26"/>
        <end position="279"/>
    </location>
</feature>
<dbReference type="PRINTS" id="PR00725">
    <property type="entry name" value="DADACBPTASE1"/>
</dbReference>
<accession>A0A515ELG9</accession>
<reference evidence="13" key="1">
    <citation type="submission" date="2019-02" db="EMBL/GenBank/DDBJ databases">
        <title>Complete genome sequence of Rhodoferax sp. Gr-4.</title>
        <authorList>
            <person name="Jin L."/>
        </authorList>
    </citation>
    <scope>NUCLEOTIDE SEQUENCE [LARGE SCALE GENOMIC DNA]</scope>
    <source>
        <strain evidence="13">Gr-4</strain>
    </source>
</reference>
<feature type="binding site" evidence="8">
    <location>
        <position position="222"/>
    </location>
    <ligand>
        <name>substrate</name>
    </ligand>
</feature>
<dbReference type="GO" id="GO:0009002">
    <property type="term" value="F:serine-type D-Ala-D-Ala carboxypeptidase activity"/>
    <property type="evidence" value="ECO:0007669"/>
    <property type="project" value="InterPro"/>
</dbReference>
<keyword evidence="2 10" id="KW-0732">Signal</keyword>
<dbReference type="GO" id="GO:0071555">
    <property type="term" value="P:cell wall organization"/>
    <property type="evidence" value="ECO:0007669"/>
    <property type="project" value="UniProtKB-KW"/>
</dbReference>
<evidence type="ECO:0000256" key="6">
    <source>
        <dbReference type="ARBA" id="ARBA00023316"/>
    </source>
</evidence>
<feature type="domain" description="Peptidase S11 D-alanyl-D-alanine carboxypeptidase A N-terminal" evidence="11">
    <location>
        <begin position="26"/>
        <end position="251"/>
    </location>
</feature>
<name>A0A515ELG9_9BURK</name>
<dbReference type="GO" id="GO:0006508">
    <property type="term" value="P:proteolysis"/>
    <property type="evidence" value="ECO:0007669"/>
    <property type="project" value="InterPro"/>
</dbReference>
<comment type="similarity">
    <text evidence="1 9">Belongs to the peptidase S11 family.</text>
</comment>
<feature type="active site" description="Acyl-ester intermediate" evidence="7">
    <location>
        <position position="60"/>
    </location>
</feature>
<dbReference type="PANTHER" id="PTHR21581:SF26">
    <property type="entry name" value="D-ALANYL-D-ALANINE ENDOPEPTIDASE"/>
    <property type="match status" value="1"/>
</dbReference>
<dbReference type="AlphaFoldDB" id="A0A515ELG9"/>
<dbReference type="Gene3D" id="3.40.710.10">
    <property type="entry name" value="DD-peptidase/beta-lactamase superfamily"/>
    <property type="match status" value="1"/>
</dbReference>
<feature type="active site" description="Proton acceptor" evidence="7">
    <location>
        <position position="63"/>
    </location>
</feature>
<gene>
    <name evidence="12" type="ORF">EXZ61_04355</name>
</gene>
<evidence type="ECO:0000256" key="3">
    <source>
        <dbReference type="ARBA" id="ARBA00022801"/>
    </source>
</evidence>
<protein>
    <submittedName>
        <fullName evidence="12">Peptidase S11</fullName>
    </submittedName>
</protein>
<dbReference type="Proteomes" id="UP000317365">
    <property type="component" value="Chromosome"/>
</dbReference>
<dbReference type="KEGG" id="rhg:EXZ61_04355"/>
<keyword evidence="5" id="KW-0573">Peptidoglycan synthesis</keyword>
<evidence type="ECO:0000256" key="2">
    <source>
        <dbReference type="ARBA" id="ARBA00022729"/>
    </source>
</evidence>
<evidence type="ECO:0000256" key="5">
    <source>
        <dbReference type="ARBA" id="ARBA00022984"/>
    </source>
</evidence>